<dbReference type="CDD" id="cd00108">
    <property type="entry name" value="KR"/>
    <property type="match status" value="2"/>
</dbReference>
<evidence type="ECO:0000313" key="12">
    <source>
        <dbReference type="Proteomes" id="UP000677054"/>
    </source>
</evidence>
<evidence type="ECO:0000256" key="4">
    <source>
        <dbReference type="ARBA" id="ARBA00022750"/>
    </source>
</evidence>
<feature type="domain" description="Apple" evidence="9">
    <location>
        <begin position="94"/>
        <end position="178"/>
    </location>
</feature>
<dbReference type="Pfam" id="PF00026">
    <property type="entry name" value="Asp"/>
    <property type="match status" value="1"/>
</dbReference>
<evidence type="ECO:0000256" key="2">
    <source>
        <dbReference type="ARBA" id="ARBA00022572"/>
    </source>
</evidence>
<dbReference type="Pfam" id="PF00051">
    <property type="entry name" value="Kringle"/>
    <property type="match status" value="4"/>
</dbReference>
<dbReference type="PANTHER" id="PTHR24261">
    <property type="entry name" value="PLASMINOGEN-RELATED"/>
    <property type="match status" value="1"/>
</dbReference>
<dbReference type="InterPro" id="IPR021109">
    <property type="entry name" value="Peptidase_aspartic_dom_sf"/>
</dbReference>
<protein>
    <submittedName>
        <fullName evidence="11">Uncharacterized protein</fullName>
    </submittedName>
</protein>
<name>A0A7R9FNZ7_9CRUS</name>
<evidence type="ECO:0000256" key="1">
    <source>
        <dbReference type="ARBA" id="ARBA00007447"/>
    </source>
</evidence>
<dbReference type="PROSITE" id="PS51767">
    <property type="entry name" value="PEPTIDASE_A1"/>
    <property type="match status" value="1"/>
</dbReference>
<feature type="domain" description="Kringle" evidence="8">
    <location>
        <begin position="895"/>
        <end position="975"/>
    </location>
</feature>
<dbReference type="InterPro" id="IPR003609">
    <property type="entry name" value="Pan_app"/>
</dbReference>
<feature type="disulfide bond" evidence="7">
    <location>
        <begin position="947"/>
        <end position="970"/>
    </location>
</feature>
<dbReference type="Gene3D" id="2.40.20.10">
    <property type="entry name" value="Plasminogen Kringle 4"/>
    <property type="match status" value="6"/>
</dbReference>
<organism evidence="11">
    <name type="scientific">Darwinula stevensoni</name>
    <dbReference type="NCBI Taxonomy" id="69355"/>
    <lineage>
        <taxon>Eukaryota</taxon>
        <taxon>Metazoa</taxon>
        <taxon>Ecdysozoa</taxon>
        <taxon>Arthropoda</taxon>
        <taxon>Crustacea</taxon>
        <taxon>Oligostraca</taxon>
        <taxon>Ostracoda</taxon>
        <taxon>Podocopa</taxon>
        <taxon>Podocopida</taxon>
        <taxon>Darwinulocopina</taxon>
        <taxon>Darwinuloidea</taxon>
        <taxon>Darwinulidae</taxon>
        <taxon>Darwinula</taxon>
    </lineage>
</organism>
<keyword evidence="5" id="KW-0378">Hydrolase</keyword>
<dbReference type="AlphaFoldDB" id="A0A7R9FNZ7"/>
<evidence type="ECO:0000256" key="6">
    <source>
        <dbReference type="ARBA" id="ARBA00023157"/>
    </source>
</evidence>
<dbReference type="GO" id="GO:0005615">
    <property type="term" value="C:extracellular space"/>
    <property type="evidence" value="ECO:0007669"/>
    <property type="project" value="TreeGrafter"/>
</dbReference>
<evidence type="ECO:0000313" key="11">
    <source>
        <dbReference type="EMBL" id="CAD7249909.1"/>
    </source>
</evidence>
<keyword evidence="3" id="KW-0645">Protease</keyword>
<feature type="domain" description="Kringle" evidence="8">
    <location>
        <begin position="377"/>
        <end position="436"/>
    </location>
</feature>
<sequence length="1113" mass="126218">MDGKIVRGGPIFPAAEKLHITVRFSLSCPIGTTFPFLAPRGSQDFATLGTTFRRCLIRIPDPFRLRECISTILIADFLVNVLEPASKVLLRNACESLPDSFWDVMVYRAAHPWKRYENISFQTKEANFQTCSKRCVLQTPPCYAFSYRESDGSCQLVLDGKSDLVEANGFESFVRRLCLTEYPKIENATVSFEDWSGEYPAPTGGRVIFRCPHPKGFSDGSQVHTAECSSSPDSWCSSFKGDTITLGKPFLEFCDIPFCEIQELQAGSEGNVYPECRLSEKGMEYVGTKNVTETGKLCLNWESQPYGMPWDFFNQEMGYWDHFINVDPSIHKNYCRNPALYREKPWCFVSDADIKWEYCDIPFCHNLEPQECKLTRSGGEYVGRRNMTISGIPCQHWLARLPDYHDSISDSLSAFPDEVDGSHNFCRNPRGNAHGPLECKNNRRGDKYMGTKNVTKSGYPCQLWMSRSPNDYYPEDFYVQAESFPDDLHPSHNFCRNPTGKLDGPWCYNGAGTHPQVDECDIGGLVVQGQAFAEATNQPNSSFAAARFDGILGMGYKAISVDLIPTVFENMVQQGLVQRPVFSFYLNRDMSSEDGGELILGGSDPDYYIGKFTHVPVTREGYWQFKMDKVRVGPRAVYCSEGCQAIADTGTSFVLGPRDEIAAIVKDVGAELDGSGNYRTPPCYAFSYRESDGSCQLVLNRKSDLVEANGFESYVQRLCLTEYPKIENASISFEDWSGEYPAPTGGRVIFRCPHPKGFSDGSQVHTVECSSSPDSWCSSFKGDTITCKPLYKYPECRLTKRGREYIGKENTTESGKECLRWDPQPYETPHDFFENVTYSEHFSNLDIWSHKNYCRNPSGRDRPWCFVMDKDVEWEYCDIPMCTDTDPPECKITQQGGEYIGRKNVTHSGFQCKLWGGNWTITIPGIGSFFIPAFPDYKETEESHNFCRTPDADVAPWCLTEAEDLDFEFCDIPFCEIQEIQAGPEGNVYPECRLTEKGKEYVGTKNVTETGKACLHWESQPYGMPWDFFNQNIAYSDHFINMDSSIHKNYCRNPALHREKPWCFVSYPDIKWEYCDIPSCHNLGASLKSILAILAASQLECSFILFQIRQNAR</sequence>
<dbReference type="InterPro" id="IPR038178">
    <property type="entry name" value="Kringle_sf"/>
</dbReference>
<feature type="domain" description="Kringle" evidence="8">
    <location>
        <begin position="801"/>
        <end position="882"/>
    </location>
</feature>
<dbReference type="SUPFAM" id="SSF57440">
    <property type="entry name" value="Kringle-like"/>
    <property type="match status" value="6"/>
</dbReference>
<feature type="domain" description="Kringle" evidence="8">
    <location>
        <begin position="281"/>
        <end position="364"/>
    </location>
</feature>
<keyword evidence="12" id="KW-1185">Reference proteome</keyword>
<comment type="caution">
    <text evidence="7">Lacks conserved residue(s) required for the propagation of feature annotation.</text>
</comment>
<dbReference type="GO" id="GO:0004190">
    <property type="term" value="F:aspartic-type endopeptidase activity"/>
    <property type="evidence" value="ECO:0007669"/>
    <property type="project" value="UniProtKB-KW"/>
</dbReference>
<dbReference type="EMBL" id="LR902066">
    <property type="protein sequence ID" value="CAD7249909.1"/>
    <property type="molecule type" value="Genomic_DNA"/>
</dbReference>
<evidence type="ECO:0000259" key="10">
    <source>
        <dbReference type="PROSITE" id="PS51767"/>
    </source>
</evidence>
<reference evidence="11" key="1">
    <citation type="submission" date="2020-11" db="EMBL/GenBank/DDBJ databases">
        <authorList>
            <person name="Tran Van P."/>
        </authorList>
    </citation>
    <scope>NUCLEOTIDE SEQUENCE</scope>
</reference>
<gene>
    <name evidence="11" type="ORF">DSTB1V02_LOCUS9695</name>
</gene>
<dbReference type="InterPro" id="IPR000001">
    <property type="entry name" value="Kringle"/>
</dbReference>
<evidence type="ECO:0000256" key="3">
    <source>
        <dbReference type="ARBA" id="ARBA00022670"/>
    </source>
</evidence>
<dbReference type="OrthoDB" id="2747330at2759"/>
<dbReference type="PANTHER" id="PTHR24261:SF7">
    <property type="entry name" value="KRINGLE DOMAIN-CONTAINING PROTEIN"/>
    <property type="match status" value="1"/>
</dbReference>
<keyword evidence="2 7" id="KW-0420">Kringle</keyword>
<dbReference type="SUPFAM" id="SSF50630">
    <property type="entry name" value="Acid proteases"/>
    <property type="match status" value="1"/>
</dbReference>
<keyword evidence="6 7" id="KW-1015">Disulfide bond</keyword>
<accession>A0A7R9FNZ7</accession>
<dbReference type="SMART" id="SM00130">
    <property type="entry name" value="KR"/>
    <property type="match status" value="6"/>
</dbReference>
<evidence type="ECO:0000259" key="8">
    <source>
        <dbReference type="PROSITE" id="PS50070"/>
    </source>
</evidence>
<dbReference type="InterPro" id="IPR013806">
    <property type="entry name" value="Kringle-like"/>
</dbReference>
<dbReference type="PROSITE" id="PS50070">
    <property type="entry name" value="KRINGLE_2"/>
    <property type="match status" value="6"/>
</dbReference>
<dbReference type="PROSITE" id="PS00141">
    <property type="entry name" value="ASP_PROTEASE"/>
    <property type="match status" value="1"/>
</dbReference>
<dbReference type="PROSITE" id="PS50948">
    <property type="entry name" value="PAN"/>
    <property type="match status" value="1"/>
</dbReference>
<dbReference type="Gene3D" id="2.40.70.10">
    <property type="entry name" value="Acid Proteases"/>
    <property type="match status" value="1"/>
</dbReference>
<dbReference type="GO" id="GO:0006508">
    <property type="term" value="P:proteolysis"/>
    <property type="evidence" value="ECO:0007669"/>
    <property type="project" value="UniProtKB-KW"/>
</dbReference>
<feature type="domain" description="Kringle" evidence="8">
    <location>
        <begin position="997"/>
        <end position="1080"/>
    </location>
</feature>
<evidence type="ECO:0000256" key="5">
    <source>
        <dbReference type="ARBA" id="ARBA00022801"/>
    </source>
</evidence>
<comment type="similarity">
    <text evidence="1">Belongs to the peptidase A1 family.</text>
</comment>
<feature type="domain" description="Kringle" evidence="8">
    <location>
        <begin position="444"/>
        <end position="522"/>
    </location>
</feature>
<evidence type="ECO:0000259" key="9">
    <source>
        <dbReference type="PROSITE" id="PS50948"/>
    </source>
</evidence>
<dbReference type="InterPro" id="IPR018056">
    <property type="entry name" value="Kringle_CS"/>
</dbReference>
<keyword evidence="4" id="KW-0064">Aspartyl protease</keyword>
<dbReference type="Proteomes" id="UP000677054">
    <property type="component" value="Unassembled WGS sequence"/>
</dbReference>
<dbReference type="InterPro" id="IPR050759">
    <property type="entry name" value="Serine_protease_kringle"/>
</dbReference>
<dbReference type="PRINTS" id="PR00018">
    <property type="entry name" value="KRINGLE"/>
</dbReference>
<dbReference type="InterPro" id="IPR001969">
    <property type="entry name" value="Aspartic_peptidase_AS"/>
</dbReference>
<proteinExistence type="inferred from homology"/>
<dbReference type="InterPro" id="IPR033121">
    <property type="entry name" value="PEPTIDASE_A1"/>
</dbReference>
<evidence type="ECO:0000256" key="7">
    <source>
        <dbReference type="PROSITE-ProRule" id="PRU00121"/>
    </source>
</evidence>
<dbReference type="GO" id="GO:0005102">
    <property type="term" value="F:signaling receptor binding"/>
    <property type="evidence" value="ECO:0007669"/>
    <property type="project" value="TreeGrafter"/>
</dbReference>
<dbReference type="PROSITE" id="PS00021">
    <property type="entry name" value="KRINGLE_1"/>
    <property type="match status" value="4"/>
</dbReference>
<dbReference type="FunFam" id="2.40.70.10:FF:000115">
    <property type="entry name" value="Lysosomal aspartic protease"/>
    <property type="match status" value="1"/>
</dbReference>
<feature type="disulfide bond" evidence="7">
    <location>
        <begin position="854"/>
        <end position="877"/>
    </location>
</feature>
<feature type="domain" description="Peptidase A1" evidence="10">
    <location>
        <begin position="448"/>
        <end position="809"/>
    </location>
</feature>
<dbReference type="EMBL" id="CAJPEV010002549">
    <property type="protein sequence ID" value="CAG0897288.1"/>
    <property type="molecule type" value="Genomic_DNA"/>
</dbReference>